<accession>A0A1Y1INZ9</accession>
<feature type="compositionally biased region" description="Polar residues" evidence="1">
    <location>
        <begin position="8"/>
        <end position="18"/>
    </location>
</feature>
<evidence type="ECO:0000256" key="1">
    <source>
        <dbReference type="SAM" id="MobiDB-lite"/>
    </source>
</evidence>
<proteinExistence type="predicted"/>
<sequence>MLGIGDRSANTPAAQQCSVPRKCRGHTVPRTTCRSADTERRPKASAPQRRRSGTFVIAGKSAQPRYLDTSILGSVRLQIKLAGTNVLVGPVTRTPTYGWKLDTIQALCQVVSVDDGSYSQIVQQRLSNGGVKIPFKYYLTFQGNVGIAGQNLRMNVSSQSVDGVWATFQQALTGATSYTANGYDSQLRTSTYFTRCATNMSDSVFSVNGVGFPSIPLTPNQIWNENMHNMGLSCDMVGQLDKSFVYAPGGTITPGVNAIQSNAFFHYFKFNVDNDEGTSRLSSGLDTRGSASTLTWTTTGNSGSLLPVCFVECTGIMEVGPNRQVSVVCDDDSQDYYRRKEKKRLKKKVDKKVDKKVAKKLAELAAARPTQRDLMQVAARDEINSKVSKAMKEMAMRSVFPE</sequence>
<organism evidence="2 3">
    <name type="scientific">Klebsormidium nitens</name>
    <name type="common">Green alga</name>
    <name type="synonym">Ulothrix nitens</name>
    <dbReference type="NCBI Taxonomy" id="105231"/>
    <lineage>
        <taxon>Eukaryota</taxon>
        <taxon>Viridiplantae</taxon>
        <taxon>Streptophyta</taxon>
        <taxon>Klebsormidiophyceae</taxon>
        <taxon>Klebsormidiales</taxon>
        <taxon>Klebsormidiaceae</taxon>
        <taxon>Klebsormidium</taxon>
    </lineage>
</organism>
<name>A0A1Y1INZ9_KLENI</name>
<evidence type="ECO:0000313" key="2">
    <source>
        <dbReference type="EMBL" id="GAQ92383.1"/>
    </source>
</evidence>
<dbReference type="Proteomes" id="UP000054558">
    <property type="component" value="Unassembled WGS sequence"/>
</dbReference>
<evidence type="ECO:0000313" key="3">
    <source>
        <dbReference type="Proteomes" id="UP000054558"/>
    </source>
</evidence>
<gene>
    <name evidence="2" type="ORF">KFL_010010010</name>
</gene>
<keyword evidence="3" id="KW-1185">Reference proteome</keyword>
<protein>
    <submittedName>
        <fullName evidence="2">Uncharacterized protein</fullName>
    </submittedName>
</protein>
<dbReference type="AlphaFoldDB" id="A0A1Y1INZ9"/>
<dbReference type="EMBL" id="DF237950">
    <property type="protein sequence ID" value="GAQ92383.1"/>
    <property type="molecule type" value="Genomic_DNA"/>
</dbReference>
<feature type="region of interest" description="Disordered" evidence="1">
    <location>
        <begin position="1"/>
        <end position="53"/>
    </location>
</feature>
<reference evidence="2 3" key="1">
    <citation type="journal article" date="2014" name="Nat. Commun.">
        <title>Klebsormidium flaccidum genome reveals primary factors for plant terrestrial adaptation.</title>
        <authorList>
            <person name="Hori K."/>
            <person name="Maruyama F."/>
            <person name="Fujisawa T."/>
            <person name="Togashi T."/>
            <person name="Yamamoto N."/>
            <person name="Seo M."/>
            <person name="Sato S."/>
            <person name="Yamada T."/>
            <person name="Mori H."/>
            <person name="Tajima N."/>
            <person name="Moriyama T."/>
            <person name="Ikeuchi M."/>
            <person name="Watanabe M."/>
            <person name="Wada H."/>
            <person name="Kobayashi K."/>
            <person name="Saito M."/>
            <person name="Masuda T."/>
            <person name="Sasaki-Sekimoto Y."/>
            <person name="Mashiguchi K."/>
            <person name="Awai K."/>
            <person name="Shimojima M."/>
            <person name="Masuda S."/>
            <person name="Iwai M."/>
            <person name="Nobusawa T."/>
            <person name="Narise T."/>
            <person name="Kondo S."/>
            <person name="Saito H."/>
            <person name="Sato R."/>
            <person name="Murakawa M."/>
            <person name="Ihara Y."/>
            <person name="Oshima-Yamada Y."/>
            <person name="Ohtaka K."/>
            <person name="Satoh M."/>
            <person name="Sonobe K."/>
            <person name="Ishii M."/>
            <person name="Ohtani R."/>
            <person name="Kanamori-Sato M."/>
            <person name="Honoki R."/>
            <person name="Miyazaki D."/>
            <person name="Mochizuki H."/>
            <person name="Umetsu J."/>
            <person name="Higashi K."/>
            <person name="Shibata D."/>
            <person name="Kamiya Y."/>
            <person name="Sato N."/>
            <person name="Nakamura Y."/>
            <person name="Tabata S."/>
            <person name="Ida S."/>
            <person name="Kurokawa K."/>
            <person name="Ohta H."/>
        </authorList>
    </citation>
    <scope>NUCLEOTIDE SEQUENCE [LARGE SCALE GENOMIC DNA]</scope>
    <source>
        <strain evidence="2 3">NIES-2285</strain>
    </source>
</reference>